<feature type="region of interest" description="Disordered" evidence="1">
    <location>
        <begin position="56"/>
        <end position="78"/>
    </location>
</feature>
<dbReference type="Pfam" id="PF10112">
    <property type="entry name" value="Halogen_Hydrol"/>
    <property type="match status" value="1"/>
</dbReference>
<dbReference type="AlphaFoldDB" id="A0A9D2LGP1"/>
<keyword evidence="2" id="KW-0812">Transmembrane</keyword>
<proteinExistence type="predicted"/>
<reference evidence="3" key="1">
    <citation type="journal article" date="2021" name="PeerJ">
        <title>Extensive microbial diversity within the chicken gut microbiome revealed by metagenomics and culture.</title>
        <authorList>
            <person name="Gilroy R."/>
            <person name="Ravi A."/>
            <person name="Getino M."/>
            <person name="Pursley I."/>
            <person name="Horton D.L."/>
            <person name="Alikhan N.F."/>
            <person name="Baker D."/>
            <person name="Gharbi K."/>
            <person name="Hall N."/>
            <person name="Watson M."/>
            <person name="Adriaenssens E.M."/>
            <person name="Foster-Nyarko E."/>
            <person name="Jarju S."/>
            <person name="Secka A."/>
            <person name="Antonio M."/>
            <person name="Oren A."/>
            <person name="Chaudhuri R.R."/>
            <person name="La Ragione R."/>
            <person name="Hildebrand F."/>
            <person name="Pallen M.J."/>
        </authorList>
    </citation>
    <scope>NUCLEOTIDE SEQUENCE</scope>
    <source>
        <strain evidence="3">ChiBcec18-1249</strain>
    </source>
</reference>
<sequence>METNKRKSTAPFYAAAAVWLAYAVIFPLYEPLHYVLAAGAALLAFLVSSALCRSGPAGETARPQERTEAEQKPASTGNAELDKMIRDGALAIQEMKRLDENIADPGISADIVRLEQVSAKIFEEVRQHPEKLPQIRRFLDYYLPTTLKLLNAYDRMSGTGVSGENIDTTLAKVEGMMRTIVAAFEKQLDSLYGAEALDISTDITVLENMMAREGLTGDPLKAETKKAEKDGSDIQLEL</sequence>
<evidence type="ECO:0000256" key="2">
    <source>
        <dbReference type="SAM" id="Phobius"/>
    </source>
</evidence>
<name>A0A9D2LGP1_9FIRM</name>
<feature type="transmembrane region" description="Helical" evidence="2">
    <location>
        <begin position="12"/>
        <end position="29"/>
    </location>
</feature>
<keyword evidence="2" id="KW-1133">Transmembrane helix</keyword>
<accession>A0A9D2LGP1</accession>
<keyword evidence="2" id="KW-0472">Membrane</keyword>
<feature type="transmembrane region" description="Helical" evidence="2">
    <location>
        <begin position="35"/>
        <end position="52"/>
    </location>
</feature>
<feature type="compositionally biased region" description="Basic and acidic residues" evidence="1">
    <location>
        <begin position="62"/>
        <end position="71"/>
    </location>
</feature>
<protein>
    <submittedName>
        <fullName evidence="3">5-bromo-4-chloroindolyl phosphate hydrolysis family protein</fullName>
    </submittedName>
</protein>
<dbReference type="Proteomes" id="UP000823824">
    <property type="component" value="Unassembled WGS sequence"/>
</dbReference>
<dbReference type="InterPro" id="IPR018770">
    <property type="entry name" value="ChloroindolylP_hydrolase"/>
</dbReference>
<evidence type="ECO:0000256" key="1">
    <source>
        <dbReference type="SAM" id="MobiDB-lite"/>
    </source>
</evidence>
<evidence type="ECO:0000313" key="4">
    <source>
        <dbReference type="Proteomes" id="UP000823824"/>
    </source>
</evidence>
<dbReference type="EMBL" id="DWZJ01000006">
    <property type="protein sequence ID" value="HJB12251.1"/>
    <property type="molecule type" value="Genomic_DNA"/>
</dbReference>
<evidence type="ECO:0000313" key="3">
    <source>
        <dbReference type="EMBL" id="HJB12251.1"/>
    </source>
</evidence>
<gene>
    <name evidence="3" type="ORF">H9787_00905</name>
</gene>
<comment type="caution">
    <text evidence="3">The sequence shown here is derived from an EMBL/GenBank/DDBJ whole genome shotgun (WGS) entry which is preliminary data.</text>
</comment>
<reference evidence="3" key="2">
    <citation type="submission" date="2021-04" db="EMBL/GenBank/DDBJ databases">
        <authorList>
            <person name="Gilroy R."/>
        </authorList>
    </citation>
    <scope>NUCLEOTIDE SEQUENCE</scope>
    <source>
        <strain evidence="3">ChiBcec18-1249</strain>
    </source>
</reference>
<organism evidence="3 4">
    <name type="scientific">Candidatus Oscillibacter excrementigallinarum</name>
    <dbReference type="NCBI Taxonomy" id="2838716"/>
    <lineage>
        <taxon>Bacteria</taxon>
        <taxon>Bacillati</taxon>
        <taxon>Bacillota</taxon>
        <taxon>Clostridia</taxon>
        <taxon>Eubacteriales</taxon>
        <taxon>Oscillospiraceae</taxon>
        <taxon>Oscillibacter</taxon>
    </lineage>
</organism>